<dbReference type="InterPro" id="IPR028098">
    <property type="entry name" value="Glyco_trans_4-like_N"/>
</dbReference>
<evidence type="ECO:0000259" key="4">
    <source>
        <dbReference type="Pfam" id="PF13439"/>
    </source>
</evidence>
<proteinExistence type="predicted"/>
<dbReference type="Proteomes" id="UP000632289">
    <property type="component" value="Unassembled WGS sequence"/>
</dbReference>
<evidence type="ECO:0000256" key="1">
    <source>
        <dbReference type="ARBA" id="ARBA00021292"/>
    </source>
</evidence>
<accession>A0A927EWS5</accession>
<keyword evidence="6" id="KW-1185">Reference proteome</keyword>
<dbReference type="Pfam" id="PF13692">
    <property type="entry name" value="Glyco_trans_1_4"/>
    <property type="match status" value="1"/>
</dbReference>
<evidence type="ECO:0000256" key="3">
    <source>
        <dbReference type="ARBA" id="ARBA00022679"/>
    </source>
</evidence>
<organism evidence="5 6">
    <name type="scientific">Streptomyces chumphonensis</name>
    <dbReference type="NCBI Taxonomy" id="1214925"/>
    <lineage>
        <taxon>Bacteria</taxon>
        <taxon>Bacillati</taxon>
        <taxon>Actinomycetota</taxon>
        <taxon>Actinomycetes</taxon>
        <taxon>Kitasatosporales</taxon>
        <taxon>Streptomycetaceae</taxon>
        <taxon>Streptomyces</taxon>
    </lineage>
</organism>
<evidence type="ECO:0000256" key="2">
    <source>
        <dbReference type="ARBA" id="ARBA00022676"/>
    </source>
</evidence>
<dbReference type="GO" id="GO:0016757">
    <property type="term" value="F:glycosyltransferase activity"/>
    <property type="evidence" value="ECO:0007669"/>
    <property type="project" value="UniProtKB-KW"/>
</dbReference>
<dbReference type="Gene3D" id="3.40.50.2000">
    <property type="entry name" value="Glycogen Phosphorylase B"/>
    <property type="match status" value="2"/>
</dbReference>
<reference evidence="5" key="1">
    <citation type="submission" date="2020-09" db="EMBL/GenBank/DDBJ databases">
        <title>Secondary metabolite and genome analysis of marine Streptomyces chumphonensis KK1-2T.</title>
        <authorList>
            <person name="Phongsopitanun W."/>
            <person name="Kanchanasin P."/>
            <person name="Pittayakhajonwut P."/>
            <person name="Suwanborirux K."/>
            <person name="Tanasupawat S."/>
        </authorList>
    </citation>
    <scope>NUCLEOTIDE SEQUENCE</scope>
    <source>
        <strain evidence="5">KK1-2</strain>
    </source>
</reference>
<keyword evidence="2" id="KW-0328">Glycosyltransferase</keyword>
<evidence type="ECO:0000313" key="5">
    <source>
        <dbReference type="EMBL" id="MBD3931524.1"/>
    </source>
</evidence>
<dbReference type="PANTHER" id="PTHR12526">
    <property type="entry name" value="GLYCOSYLTRANSFERASE"/>
    <property type="match status" value="1"/>
</dbReference>
<sequence>MRVLHVITGLGVGGAEQQLRLLLRHLPVGCDVVALTNPGRVAEGIRRDGHRVAHLGMTGNRDLSALPRLTRLIRDGGYDLVHTHLYRACVYGRTAARMAGVRAVVATEHSLGSAQIEGRPLTRSARALYLASERLGGATVAVSETVARRLRDWGVPGQRIETVPNGIEPARFRFHPAARRRARALLGLPRDAFVVGGVGRLVPGKRFDVLVRAVAALPDARLVLVGDGPQRDALLRLAAALGAAERVVLTGERDGAVAEHGGAEPGLPALLSAMDVFVSSSPEESFGLAALEALAAGLPVRHVTCPAVDELPASAAPDARRIRPGVPELVAELRAVRDEALPRRPVPAAVRRYDIARSADRLMDVYTSVSARVDAAPLRPAPAPR</sequence>
<dbReference type="RefSeq" id="WP_191208835.1">
    <property type="nucleotide sequence ID" value="NZ_BAABKL010000018.1"/>
</dbReference>
<dbReference type="Pfam" id="PF13439">
    <property type="entry name" value="Glyco_transf_4"/>
    <property type="match status" value="1"/>
</dbReference>
<evidence type="ECO:0000313" key="6">
    <source>
        <dbReference type="Proteomes" id="UP000632289"/>
    </source>
</evidence>
<dbReference type="AlphaFoldDB" id="A0A927EWS5"/>
<protein>
    <recommendedName>
        <fullName evidence="1">D-inositol 3-phosphate glycosyltransferase</fullName>
    </recommendedName>
</protein>
<name>A0A927EWS5_9ACTN</name>
<keyword evidence="3" id="KW-0808">Transferase</keyword>
<feature type="domain" description="Glycosyltransferase subfamily 4-like N-terminal" evidence="4">
    <location>
        <begin position="12"/>
        <end position="171"/>
    </location>
</feature>
<dbReference type="SUPFAM" id="SSF53756">
    <property type="entry name" value="UDP-Glycosyltransferase/glycogen phosphorylase"/>
    <property type="match status" value="1"/>
</dbReference>
<gene>
    <name evidence="5" type="ORF">IF129_08095</name>
</gene>
<comment type="caution">
    <text evidence="5">The sequence shown here is derived from an EMBL/GenBank/DDBJ whole genome shotgun (WGS) entry which is preliminary data.</text>
</comment>
<dbReference type="PANTHER" id="PTHR12526:SF635">
    <property type="entry name" value="GLYCOSYL TRANSFERASE GROUP 1"/>
    <property type="match status" value="1"/>
</dbReference>
<dbReference type="EMBL" id="JACXYU010000003">
    <property type="protein sequence ID" value="MBD3931524.1"/>
    <property type="molecule type" value="Genomic_DNA"/>
</dbReference>